<comment type="caution">
    <text evidence="2">The sequence shown here is derived from an EMBL/GenBank/DDBJ whole genome shotgun (WGS) entry which is preliminary data.</text>
</comment>
<dbReference type="InterPro" id="IPR050796">
    <property type="entry name" value="SCF_F-box_component"/>
</dbReference>
<evidence type="ECO:0000259" key="1">
    <source>
        <dbReference type="Pfam" id="PF07734"/>
    </source>
</evidence>
<name>A0A2P5AHH5_PARAD</name>
<keyword evidence="3" id="KW-1185">Reference proteome</keyword>
<reference evidence="3" key="1">
    <citation type="submission" date="2016-06" db="EMBL/GenBank/DDBJ databases">
        <title>Parallel loss of symbiosis genes in relatives of nitrogen-fixing non-legume Parasponia.</title>
        <authorList>
            <person name="Van Velzen R."/>
            <person name="Holmer R."/>
            <person name="Bu F."/>
            <person name="Rutten L."/>
            <person name="Van Zeijl A."/>
            <person name="Liu W."/>
            <person name="Santuari L."/>
            <person name="Cao Q."/>
            <person name="Sharma T."/>
            <person name="Shen D."/>
            <person name="Roswanjaya Y."/>
            <person name="Wardhani T."/>
            <person name="Kalhor M.S."/>
            <person name="Jansen J."/>
            <person name="Van den Hoogen J."/>
            <person name="Gungor B."/>
            <person name="Hartog M."/>
            <person name="Hontelez J."/>
            <person name="Verver J."/>
            <person name="Yang W.-C."/>
            <person name="Schijlen E."/>
            <person name="Repin R."/>
            <person name="Schilthuizen M."/>
            <person name="Schranz E."/>
            <person name="Heidstra R."/>
            <person name="Miyata K."/>
            <person name="Fedorova E."/>
            <person name="Kohlen W."/>
            <person name="Bisseling T."/>
            <person name="Smit S."/>
            <person name="Geurts R."/>
        </authorList>
    </citation>
    <scope>NUCLEOTIDE SEQUENCE [LARGE SCALE GENOMIC DNA]</scope>
    <source>
        <strain evidence="3">cv. WU1-14</strain>
    </source>
</reference>
<dbReference type="InterPro" id="IPR017451">
    <property type="entry name" value="F-box-assoc_interact_dom"/>
</dbReference>
<organism evidence="2 3">
    <name type="scientific">Parasponia andersonii</name>
    <name type="common">Sponia andersonii</name>
    <dbReference type="NCBI Taxonomy" id="3476"/>
    <lineage>
        <taxon>Eukaryota</taxon>
        <taxon>Viridiplantae</taxon>
        <taxon>Streptophyta</taxon>
        <taxon>Embryophyta</taxon>
        <taxon>Tracheophyta</taxon>
        <taxon>Spermatophyta</taxon>
        <taxon>Magnoliopsida</taxon>
        <taxon>eudicotyledons</taxon>
        <taxon>Gunneridae</taxon>
        <taxon>Pentapetalae</taxon>
        <taxon>rosids</taxon>
        <taxon>fabids</taxon>
        <taxon>Rosales</taxon>
        <taxon>Cannabaceae</taxon>
        <taxon>Parasponia</taxon>
    </lineage>
</organism>
<dbReference type="PANTHER" id="PTHR31672:SF13">
    <property type="entry name" value="F-BOX PROTEIN CPR30-LIKE"/>
    <property type="match status" value="1"/>
</dbReference>
<dbReference type="NCBIfam" id="TIGR01640">
    <property type="entry name" value="F_box_assoc_1"/>
    <property type="match status" value="1"/>
</dbReference>
<dbReference type="AlphaFoldDB" id="A0A2P5AHH5"/>
<evidence type="ECO:0000313" key="2">
    <source>
        <dbReference type="EMBL" id="PON35985.1"/>
    </source>
</evidence>
<dbReference type="OrthoDB" id="1644187at2759"/>
<dbReference type="EMBL" id="JXTB01000588">
    <property type="protein sequence ID" value="PON35985.1"/>
    <property type="molecule type" value="Genomic_DNA"/>
</dbReference>
<dbReference type="Proteomes" id="UP000237105">
    <property type="component" value="Unassembled WGS sequence"/>
</dbReference>
<accession>A0A2P5AHH5</accession>
<dbReference type="InterPro" id="IPR006527">
    <property type="entry name" value="F-box-assoc_dom_typ1"/>
</dbReference>
<protein>
    <submittedName>
        <fullName evidence="2">F-box associated interaction domain containing protein</fullName>
    </submittedName>
</protein>
<proteinExistence type="predicted"/>
<dbReference type="PANTHER" id="PTHR31672">
    <property type="entry name" value="BNACNNG10540D PROTEIN"/>
    <property type="match status" value="1"/>
</dbReference>
<gene>
    <name evidence="2" type="ORF">PanWU01x14_331910</name>
</gene>
<feature type="domain" description="F-box associated beta-propeller type 1" evidence="1">
    <location>
        <begin position="4"/>
        <end position="116"/>
    </location>
</feature>
<sequence length="145" mass="16744">MIYTKFYHCDGIICLFLSNKILLWNPALRESKCLPPLDDIYIYYDDMIDSRGFGYDLVANDCKVLCVCKADLVRIYSMKTGPWREMRMAIGLDGGDYVRGYMEVCYKGVCYCEAEKTASLEMWLIKSCSGRGVSDSSLWNKYPKR</sequence>
<evidence type="ECO:0000313" key="3">
    <source>
        <dbReference type="Proteomes" id="UP000237105"/>
    </source>
</evidence>
<dbReference type="Pfam" id="PF07734">
    <property type="entry name" value="FBA_1"/>
    <property type="match status" value="1"/>
</dbReference>